<dbReference type="SUPFAM" id="SSF46785">
    <property type="entry name" value="Winged helix' DNA-binding domain"/>
    <property type="match status" value="1"/>
</dbReference>
<accession>A0ABS2SWM3</accession>
<keyword evidence="2 5" id="KW-0238">DNA-binding</keyword>
<keyword evidence="6" id="KW-1185">Reference proteome</keyword>
<dbReference type="PROSITE" id="PS50949">
    <property type="entry name" value="HTH_GNTR"/>
    <property type="match status" value="1"/>
</dbReference>
<sequence length="122" mass="14083">MKPVLDESKPIFQQIFDMIADDIVDGELLEGEQIPSTTEISKFYHVNRATVQKGLTMLVEAGFAYKQRGVGMFVTTGAKTQLLTKRKEEFYIHYVKPTLNEAKRLQITKEECIQFIEEDYDD</sequence>
<protein>
    <submittedName>
        <fullName evidence="5">DNA-binding transcriptional regulator YhcF (GntR family)</fullName>
    </submittedName>
</protein>
<evidence type="ECO:0000256" key="3">
    <source>
        <dbReference type="ARBA" id="ARBA00023163"/>
    </source>
</evidence>
<dbReference type="Pfam" id="PF00392">
    <property type="entry name" value="GntR"/>
    <property type="match status" value="1"/>
</dbReference>
<evidence type="ECO:0000256" key="1">
    <source>
        <dbReference type="ARBA" id="ARBA00023015"/>
    </source>
</evidence>
<feature type="domain" description="HTH gntR-type" evidence="4">
    <location>
        <begin position="9"/>
        <end position="77"/>
    </location>
</feature>
<proteinExistence type="predicted"/>
<dbReference type="PANTHER" id="PTHR38445:SF10">
    <property type="entry name" value="GNTR-FAMILY TRANSCRIPTIONAL REGULATOR"/>
    <property type="match status" value="1"/>
</dbReference>
<evidence type="ECO:0000259" key="4">
    <source>
        <dbReference type="PROSITE" id="PS50949"/>
    </source>
</evidence>
<dbReference type="PANTHER" id="PTHR38445">
    <property type="entry name" value="HTH-TYPE TRANSCRIPTIONAL REPRESSOR YTRA"/>
    <property type="match status" value="1"/>
</dbReference>
<dbReference type="InterPro" id="IPR036388">
    <property type="entry name" value="WH-like_DNA-bd_sf"/>
</dbReference>
<evidence type="ECO:0000256" key="2">
    <source>
        <dbReference type="ARBA" id="ARBA00023125"/>
    </source>
</evidence>
<dbReference type="SMART" id="SM00345">
    <property type="entry name" value="HTH_GNTR"/>
    <property type="match status" value="1"/>
</dbReference>
<evidence type="ECO:0000313" key="6">
    <source>
        <dbReference type="Proteomes" id="UP001179280"/>
    </source>
</evidence>
<dbReference type="EMBL" id="JAFBCV010000010">
    <property type="protein sequence ID" value="MBM7839931.1"/>
    <property type="molecule type" value="Genomic_DNA"/>
</dbReference>
<comment type="caution">
    <text evidence="5">The sequence shown here is derived from an EMBL/GenBank/DDBJ whole genome shotgun (WGS) entry which is preliminary data.</text>
</comment>
<dbReference type="Proteomes" id="UP001179280">
    <property type="component" value="Unassembled WGS sequence"/>
</dbReference>
<dbReference type="InterPro" id="IPR000524">
    <property type="entry name" value="Tscrpt_reg_HTH_GntR"/>
</dbReference>
<organism evidence="5 6">
    <name type="scientific">Shouchella xiaoxiensis</name>
    <dbReference type="NCBI Taxonomy" id="766895"/>
    <lineage>
        <taxon>Bacteria</taxon>
        <taxon>Bacillati</taxon>
        <taxon>Bacillota</taxon>
        <taxon>Bacilli</taxon>
        <taxon>Bacillales</taxon>
        <taxon>Bacillaceae</taxon>
        <taxon>Shouchella</taxon>
    </lineage>
</organism>
<dbReference type="InterPro" id="IPR036390">
    <property type="entry name" value="WH_DNA-bd_sf"/>
</dbReference>
<dbReference type="RefSeq" id="WP_204467264.1">
    <property type="nucleotide sequence ID" value="NZ_JAFBCV010000010.1"/>
</dbReference>
<dbReference type="CDD" id="cd07377">
    <property type="entry name" value="WHTH_GntR"/>
    <property type="match status" value="1"/>
</dbReference>
<gene>
    <name evidence="5" type="ORF">JOC54_003211</name>
</gene>
<name>A0ABS2SWM3_9BACI</name>
<dbReference type="GO" id="GO:0003677">
    <property type="term" value="F:DNA binding"/>
    <property type="evidence" value="ECO:0007669"/>
    <property type="project" value="UniProtKB-KW"/>
</dbReference>
<dbReference type="Gene3D" id="1.10.10.10">
    <property type="entry name" value="Winged helix-like DNA-binding domain superfamily/Winged helix DNA-binding domain"/>
    <property type="match status" value="1"/>
</dbReference>
<reference evidence="5" key="1">
    <citation type="submission" date="2021-01" db="EMBL/GenBank/DDBJ databases">
        <title>Genomic Encyclopedia of Type Strains, Phase IV (KMG-IV): sequencing the most valuable type-strain genomes for metagenomic binning, comparative biology and taxonomic classification.</title>
        <authorList>
            <person name="Goeker M."/>
        </authorList>
    </citation>
    <scope>NUCLEOTIDE SEQUENCE</scope>
    <source>
        <strain evidence="5">DSM 21943</strain>
    </source>
</reference>
<evidence type="ECO:0000313" key="5">
    <source>
        <dbReference type="EMBL" id="MBM7839931.1"/>
    </source>
</evidence>
<keyword evidence="1" id="KW-0805">Transcription regulation</keyword>
<keyword evidence="3" id="KW-0804">Transcription</keyword>